<keyword evidence="1" id="KW-0472">Membrane</keyword>
<dbReference type="OrthoDB" id="9805855at2"/>
<proteinExistence type="predicted"/>
<dbReference type="EMBL" id="CP035281">
    <property type="protein sequence ID" value="QAT43973.1"/>
    <property type="molecule type" value="Genomic_DNA"/>
</dbReference>
<dbReference type="KEGG" id="amij:EQM06_12490"/>
<evidence type="ECO:0000313" key="2">
    <source>
        <dbReference type="EMBL" id="QAT43973.1"/>
    </source>
</evidence>
<protein>
    <submittedName>
        <fullName evidence="2">Uncharacterized protein</fullName>
    </submittedName>
</protein>
<name>A0A410PYD7_9FIRM</name>
<dbReference type="AlphaFoldDB" id="A0A410PYD7"/>
<keyword evidence="1" id="KW-0812">Transmembrane</keyword>
<dbReference type="Proteomes" id="UP000287601">
    <property type="component" value="Chromosome"/>
</dbReference>
<reference evidence="2 3" key="1">
    <citation type="submission" date="2019-01" db="EMBL/GenBank/DDBJ databases">
        <title>Draft genomes of a novel of Aminipila strains.</title>
        <authorList>
            <person name="Ma S."/>
        </authorList>
    </citation>
    <scope>NUCLEOTIDE SEQUENCE [LARGE SCALE GENOMIC DNA]</scope>
    <source>
        <strain evidence="3">JN-39</strain>
    </source>
</reference>
<accession>A0A410PYD7</accession>
<dbReference type="RefSeq" id="WP_128746680.1">
    <property type="nucleotide sequence ID" value="NZ_CP035281.1"/>
</dbReference>
<keyword evidence="3" id="KW-1185">Reference proteome</keyword>
<evidence type="ECO:0000313" key="3">
    <source>
        <dbReference type="Proteomes" id="UP000287601"/>
    </source>
</evidence>
<sequence length="81" mass="9204">MPKIKISQVIPFIISLVIFFIPTIMVSSMKLQTEAGANDYDGFNWDWIPVTAAIYLSKCICYTIAVIVFYKGLQPLLKDKE</sequence>
<organism evidence="2 3">
    <name type="scientific">Aminipila luticellarii</name>
    <dbReference type="NCBI Taxonomy" id="2507160"/>
    <lineage>
        <taxon>Bacteria</taxon>
        <taxon>Bacillati</taxon>
        <taxon>Bacillota</taxon>
        <taxon>Clostridia</taxon>
        <taxon>Peptostreptococcales</taxon>
        <taxon>Anaerovoracaceae</taxon>
        <taxon>Aminipila</taxon>
    </lineage>
</organism>
<evidence type="ECO:0000256" key="1">
    <source>
        <dbReference type="SAM" id="Phobius"/>
    </source>
</evidence>
<feature type="transmembrane region" description="Helical" evidence="1">
    <location>
        <begin position="47"/>
        <end position="70"/>
    </location>
</feature>
<gene>
    <name evidence="2" type="ORF">EQM06_12490</name>
</gene>
<keyword evidence="1" id="KW-1133">Transmembrane helix</keyword>
<feature type="transmembrane region" description="Helical" evidence="1">
    <location>
        <begin position="9"/>
        <end position="27"/>
    </location>
</feature>